<evidence type="ECO:0000313" key="3">
    <source>
        <dbReference type="EMBL" id="TVU31137.1"/>
    </source>
</evidence>
<dbReference type="SMART" id="SM00343">
    <property type="entry name" value="ZnF_C2HC"/>
    <property type="match status" value="2"/>
</dbReference>
<sequence>MPLSAETIPRCILDPSQAPANKVQSDSIQVHWQPVRERYWWRRKKGKINYFSPSTIHHNSAKFKEKVGDPCFNCLTRGHKVAQCRDPPKCWKCRSSGHISSCCTSKASSKRLHFPNADDPHGDRRPRINETTHGTFRWSDDETKGISHASNKLDCGRGGHNRESSCRKEIRDRGRSLPLLRFSEPRGERKASHLLWRSKEKSTNRLGYSADIMEVPSSYNNVTGTHAGLEQLGRAARSAAPVIQPDMIGHSSIKVWTSGLLQRDGKKN</sequence>
<gene>
    <name evidence="3" type="ORF">EJB05_22808</name>
</gene>
<reference evidence="3 4" key="1">
    <citation type="journal article" date="2019" name="Sci. Rep.">
        <title>A high-quality genome of Eragrostis curvula grass provides insights into Poaceae evolution and supports new strategies to enhance forage quality.</title>
        <authorList>
            <person name="Carballo J."/>
            <person name="Santos B.A.C.M."/>
            <person name="Zappacosta D."/>
            <person name="Garbus I."/>
            <person name="Selva J.P."/>
            <person name="Gallo C.A."/>
            <person name="Diaz A."/>
            <person name="Albertini E."/>
            <person name="Caccamo M."/>
            <person name="Echenique V."/>
        </authorList>
    </citation>
    <scope>NUCLEOTIDE SEQUENCE [LARGE SCALE GENOMIC DNA]</scope>
    <source>
        <strain evidence="4">cv. Victoria</strain>
        <tissue evidence="3">Leaf</tissue>
    </source>
</reference>
<dbReference type="InterPro" id="IPR001878">
    <property type="entry name" value="Znf_CCHC"/>
</dbReference>
<evidence type="ECO:0000313" key="4">
    <source>
        <dbReference type="Proteomes" id="UP000324897"/>
    </source>
</evidence>
<dbReference type="Gene3D" id="4.10.60.10">
    <property type="entry name" value="Zinc finger, CCHC-type"/>
    <property type="match status" value="1"/>
</dbReference>
<evidence type="ECO:0000256" key="1">
    <source>
        <dbReference type="SAM" id="MobiDB-lite"/>
    </source>
</evidence>
<dbReference type="AlphaFoldDB" id="A0A5J9V6T7"/>
<feature type="domain" description="CCHC-type" evidence="2">
    <location>
        <begin position="89"/>
        <end position="105"/>
    </location>
</feature>
<dbReference type="InterPro" id="IPR036875">
    <property type="entry name" value="Znf_CCHC_sf"/>
</dbReference>
<accession>A0A5J9V6T7</accession>
<organism evidence="3 4">
    <name type="scientific">Eragrostis curvula</name>
    <name type="common">weeping love grass</name>
    <dbReference type="NCBI Taxonomy" id="38414"/>
    <lineage>
        <taxon>Eukaryota</taxon>
        <taxon>Viridiplantae</taxon>
        <taxon>Streptophyta</taxon>
        <taxon>Embryophyta</taxon>
        <taxon>Tracheophyta</taxon>
        <taxon>Spermatophyta</taxon>
        <taxon>Magnoliopsida</taxon>
        <taxon>Liliopsida</taxon>
        <taxon>Poales</taxon>
        <taxon>Poaceae</taxon>
        <taxon>PACMAD clade</taxon>
        <taxon>Chloridoideae</taxon>
        <taxon>Eragrostideae</taxon>
        <taxon>Eragrostidinae</taxon>
        <taxon>Eragrostis</taxon>
    </lineage>
</organism>
<dbReference type="SUPFAM" id="SSF57756">
    <property type="entry name" value="Retrovirus zinc finger-like domains"/>
    <property type="match status" value="1"/>
</dbReference>
<dbReference type="OrthoDB" id="3863715at2759"/>
<feature type="non-terminal residue" evidence="3">
    <location>
        <position position="1"/>
    </location>
</feature>
<dbReference type="Proteomes" id="UP000324897">
    <property type="component" value="Chromosome 1"/>
</dbReference>
<dbReference type="GO" id="GO:0008270">
    <property type="term" value="F:zinc ion binding"/>
    <property type="evidence" value="ECO:0007669"/>
    <property type="project" value="InterPro"/>
</dbReference>
<proteinExistence type="predicted"/>
<protein>
    <recommendedName>
        <fullName evidence="2">CCHC-type domain-containing protein</fullName>
    </recommendedName>
</protein>
<dbReference type="Gramene" id="TVU31137">
    <property type="protein sequence ID" value="TVU31137"/>
    <property type="gene ID" value="EJB05_22808"/>
</dbReference>
<feature type="compositionally biased region" description="Basic and acidic residues" evidence="1">
    <location>
        <begin position="116"/>
        <end position="130"/>
    </location>
</feature>
<dbReference type="EMBL" id="RWGY01000011">
    <property type="protein sequence ID" value="TVU31137.1"/>
    <property type="molecule type" value="Genomic_DNA"/>
</dbReference>
<feature type="region of interest" description="Disordered" evidence="1">
    <location>
        <begin position="114"/>
        <end position="142"/>
    </location>
</feature>
<keyword evidence="4" id="KW-1185">Reference proteome</keyword>
<evidence type="ECO:0000259" key="2">
    <source>
        <dbReference type="SMART" id="SM00343"/>
    </source>
</evidence>
<dbReference type="GO" id="GO:0003676">
    <property type="term" value="F:nucleic acid binding"/>
    <property type="evidence" value="ECO:0007669"/>
    <property type="project" value="InterPro"/>
</dbReference>
<feature type="domain" description="CCHC-type" evidence="2">
    <location>
        <begin position="70"/>
        <end position="86"/>
    </location>
</feature>
<name>A0A5J9V6T7_9POAL</name>
<comment type="caution">
    <text evidence="3">The sequence shown here is derived from an EMBL/GenBank/DDBJ whole genome shotgun (WGS) entry which is preliminary data.</text>
</comment>